<reference evidence="1 2" key="1">
    <citation type="submission" date="2012-04" db="EMBL/GenBank/DDBJ databases">
        <authorList>
            <person name="Weinstock G."/>
            <person name="Sodergren E."/>
            <person name="Lobos E.A."/>
            <person name="Fulton L."/>
            <person name="Fulton R."/>
            <person name="Courtney L."/>
            <person name="Fronick C."/>
            <person name="O'Laughlin M."/>
            <person name="Godfrey J."/>
            <person name="Wilson R.M."/>
            <person name="Miner T."/>
            <person name="Farmer C."/>
            <person name="Delehaunty K."/>
            <person name="Cordes M."/>
            <person name="Minx P."/>
            <person name="Tomlinson C."/>
            <person name="Chen J."/>
            <person name="Wollam A."/>
            <person name="Pepin K.H."/>
            <person name="Bhonagiri V."/>
            <person name="Zhang X."/>
            <person name="Suruliraj S."/>
            <person name="Warren W."/>
            <person name="Mitreva M."/>
            <person name="Mardis E.R."/>
            <person name="Wilson R.K."/>
        </authorList>
    </citation>
    <scope>NUCLEOTIDE SEQUENCE [LARGE SCALE GENOMIC DNA]</scope>
    <source>
        <strain evidence="1 2">R496</strain>
    </source>
</reference>
<sequence>MTKTEFTTIPSVNLKREASGMNRNKKRLKPKIVYPTAKKLNSAVAVANIKAAIRFMPVRNVERLVFPTLNNAMIPAAGQYNSDKLPAVTIEKKTLITVLTVRIPIRIYFPLFYFNYT</sequence>
<evidence type="ECO:0000313" key="2">
    <source>
        <dbReference type="Proteomes" id="UP000006402"/>
    </source>
</evidence>
<organism evidence="1 2">
    <name type="scientific">Enterococcus faecium R496</name>
    <dbReference type="NCBI Taxonomy" id="1134836"/>
    <lineage>
        <taxon>Bacteria</taxon>
        <taxon>Bacillati</taxon>
        <taxon>Bacillota</taxon>
        <taxon>Bacilli</taxon>
        <taxon>Lactobacillales</taxon>
        <taxon>Enterococcaceae</taxon>
        <taxon>Enterococcus</taxon>
    </lineage>
</organism>
<accession>A0AAV3GQR6</accession>
<dbReference type="EMBL" id="AMAH01000292">
    <property type="protein sequence ID" value="EJX47231.1"/>
    <property type="molecule type" value="Genomic_DNA"/>
</dbReference>
<protein>
    <submittedName>
        <fullName evidence="1">Uncharacterized protein</fullName>
    </submittedName>
</protein>
<dbReference type="Proteomes" id="UP000006402">
    <property type="component" value="Unassembled WGS sequence"/>
</dbReference>
<gene>
    <name evidence="1" type="ORF">HMPREF1378_03293</name>
</gene>
<comment type="caution">
    <text evidence="1">The sequence shown here is derived from an EMBL/GenBank/DDBJ whole genome shotgun (WGS) entry which is preliminary data.</text>
</comment>
<evidence type="ECO:0000313" key="1">
    <source>
        <dbReference type="EMBL" id="EJX47231.1"/>
    </source>
</evidence>
<name>A0AAV3GQR6_ENTFC</name>
<dbReference type="AlphaFoldDB" id="A0AAV3GQR6"/>
<proteinExistence type="predicted"/>